<keyword evidence="4" id="KW-0732">Signal</keyword>
<feature type="domain" description="GPCR family 3 nine cysteines" evidence="12">
    <location>
        <begin position="1216"/>
        <end position="1254"/>
    </location>
</feature>
<keyword evidence="7" id="KW-0472">Membrane</keyword>
<keyword evidence="14" id="KW-1185">Reference proteome</keyword>
<dbReference type="GO" id="GO:0005886">
    <property type="term" value="C:plasma membrane"/>
    <property type="evidence" value="ECO:0007669"/>
    <property type="project" value="UniProtKB-SubCell"/>
</dbReference>
<evidence type="ECO:0000256" key="2">
    <source>
        <dbReference type="ARBA" id="ARBA00022475"/>
    </source>
</evidence>
<dbReference type="InterPro" id="IPR028082">
    <property type="entry name" value="Peripla_BP_I"/>
</dbReference>
<dbReference type="InterPro" id="IPR038550">
    <property type="entry name" value="GPCR_3_9-Cys_sf"/>
</dbReference>
<dbReference type="PANTHER" id="PTHR24061:SF528">
    <property type="entry name" value="C-FAMILY ODORANT RECEPTOR OLFCD2-RELATED"/>
    <property type="match status" value="1"/>
</dbReference>
<dbReference type="InterPro" id="IPR000068">
    <property type="entry name" value="GPCR_3_Ca_sens_rcpt-rel"/>
</dbReference>
<sequence length="1311" mass="147528">MIFAIEEVNRNTEILPGVSLGYKIYDACTSLIQAIRSAMALINSQEETYPVQMCSKPANVLAVIGLSESSLAVGVTTTIGTFRVPVISQLATCTCLSNKLEFPAFFRTVPSDYHQSRALAHLVKYFGWTWIGTVRSDNDYGNFGMTSFLEAARKEGVCIEYSEAIYRTYPKDKFLKTVKTIKESTSKIIVAFASYIDLEFLIKELFLQNVTGFQWIGSESWITARNFASEGGNQVLNGAIGFALQNAVIIGLKEFLLNIHPSILPDNVFLREFWENVFSCTLASESKMDNKTICTGSENLREVSNQYTDVTEMRIPYNVYKAVYATAYAINSLRNCKDGQHPNRSKICLNETIMQPWQLLQTLKTVNFTSKSGDNVYFDEENTLVKYELVNWQLKDDGNIEFVTAGYYDTSLPLEQRFVMKNSTIIWTGTQRQLAQTMMFAIEEINKNPDMLFGVSLGYKIYDACGSVAQSIKSAMALINSQEEQYFEKLCSNPSNILAVIGLSESSLTIGITTTIGTFQIPVISHLASCACLSNRHEFPSFFRTVPSDYYQSRALVQLVKYFGWTWVGTIRSDDDYGNSGISTFLQVAQKEGICVEYLEAFTRNDPREKVLKVIDVIRMSTAKVIVAFLPQGEMVILLQEMVQQNITGYQWVGSESWITAKNLATEGGYKILGGSVGFAIMNAMIPGLKEFLLRLQPLEDPTSTFAKEFWETVFNCTFYSQETKNVSNACTGYESLRDVTNSYTDVSELRISNNVYKAIYAVAHSLHNLLSCKDKEVCKNMTKIEPWEVLHNIKMVNFTTKNGENVYFDENGDPVARSTMALINGEGDGLFSNLHCTKPSTVLSVVGQASSSSMIGMATTVGPFRIPVVSHLATCSCLSKRNEFPSFFRTIPSDYYQSRALAKLVKHFGWTWIGAIRSDDDYGNSGMVTFIQTAEQEGICIEYSESFFRTDPKEKILQVIKVIKKSTAKVIVAFLAQGEMIALLQEIALHNITGLTWIGSESWITSRNLATERNFKALGVVLGFAVVNAVIPGLKDFLFHINPSVAPENNVLKEFWETAFNCTLATHDMPINMRQCTGYEDLRVTKNQYTDTSEMRFANNIYKAIYAVAHSLHHLFTCRNEYPSDFNVCTNKMTAQPWQVLHYLKRVNFTSKTGETVSFDDNGDPVARYELVNWQLRDGIAEFVTVGYYDASLPENLQFTMNNVKIIWTHNQDQVPTSFCSESCLPGTRKAIQKGRPVCCFDCIPCGEGEISSINGFATGEPLYLQLSFSPLPIWRRPDPWLRFRSLQTTTWEFLTQPRLSHEGHHIPNP</sequence>
<proteinExistence type="predicted"/>
<name>A0A8X7X6F8_POLSE</name>
<dbReference type="Proteomes" id="UP000886611">
    <property type="component" value="Unassembled WGS sequence"/>
</dbReference>
<feature type="non-terminal residue" evidence="13">
    <location>
        <position position="1311"/>
    </location>
</feature>
<dbReference type="PANTHER" id="PTHR24061">
    <property type="entry name" value="CALCIUM-SENSING RECEPTOR-RELATED"/>
    <property type="match status" value="1"/>
</dbReference>
<dbReference type="Pfam" id="PF01094">
    <property type="entry name" value="ANF_receptor"/>
    <property type="match status" value="3"/>
</dbReference>
<evidence type="ECO:0000256" key="8">
    <source>
        <dbReference type="ARBA" id="ARBA00023170"/>
    </source>
</evidence>
<feature type="domain" description="Receptor ligand binding region" evidence="11">
    <location>
        <begin position="834"/>
        <end position="1176"/>
    </location>
</feature>
<evidence type="ECO:0000256" key="6">
    <source>
        <dbReference type="ARBA" id="ARBA00023040"/>
    </source>
</evidence>
<reference evidence="13 14" key="1">
    <citation type="journal article" date="2021" name="Cell">
        <title>Tracing the genetic footprints of vertebrate landing in non-teleost ray-finned fishes.</title>
        <authorList>
            <person name="Bi X."/>
            <person name="Wang K."/>
            <person name="Yang L."/>
            <person name="Pan H."/>
            <person name="Jiang H."/>
            <person name="Wei Q."/>
            <person name="Fang M."/>
            <person name="Yu H."/>
            <person name="Zhu C."/>
            <person name="Cai Y."/>
            <person name="He Y."/>
            <person name="Gan X."/>
            <person name="Zeng H."/>
            <person name="Yu D."/>
            <person name="Zhu Y."/>
            <person name="Jiang H."/>
            <person name="Qiu Q."/>
            <person name="Yang H."/>
            <person name="Zhang Y.E."/>
            <person name="Wang W."/>
            <person name="Zhu M."/>
            <person name="He S."/>
            <person name="Zhang G."/>
        </authorList>
    </citation>
    <scope>NUCLEOTIDE SEQUENCE [LARGE SCALE GENOMIC DNA]</scope>
    <source>
        <strain evidence="13">Bchr_013</strain>
    </source>
</reference>
<dbReference type="FunFam" id="3.40.50.2300:FF:000016">
    <property type="entry name" value="Taste 1 receptor member 2"/>
    <property type="match status" value="3"/>
</dbReference>
<dbReference type="FunFam" id="3.40.50.2300:FF:000475">
    <property type="entry name" value="Olfactory receptor C family, g2"/>
    <property type="match status" value="1"/>
</dbReference>
<accession>A0A8X7X6F8</accession>
<dbReference type="GO" id="GO:0004930">
    <property type="term" value="F:G protein-coupled receptor activity"/>
    <property type="evidence" value="ECO:0007669"/>
    <property type="project" value="UniProtKB-KW"/>
</dbReference>
<keyword evidence="6" id="KW-0297">G-protein coupled receptor</keyword>
<feature type="domain" description="Receptor ligand binding region" evidence="11">
    <location>
        <begin position="1"/>
        <end position="393"/>
    </location>
</feature>
<comment type="caution">
    <text evidence="13">The sequence shown here is derived from an EMBL/GenBank/DDBJ whole genome shotgun (WGS) entry which is preliminary data.</text>
</comment>
<evidence type="ECO:0000256" key="4">
    <source>
        <dbReference type="ARBA" id="ARBA00022729"/>
    </source>
</evidence>
<feature type="non-terminal residue" evidence="13">
    <location>
        <position position="1"/>
    </location>
</feature>
<dbReference type="Gene3D" id="2.10.50.30">
    <property type="entry name" value="GPCR, family 3, nine cysteines domain"/>
    <property type="match status" value="1"/>
</dbReference>
<dbReference type="PRINTS" id="PR00248">
    <property type="entry name" value="GPCRMGR"/>
</dbReference>
<keyword evidence="3" id="KW-0812">Transmembrane</keyword>
<organism evidence="13 14">
    <name type="scientific">Polypterus senegalus</name>
    <name type="common">Senegal bichir</name>
    <dbReference type="NCBI Taxonomy" id="55291"/>
    <lineage>
        <taxon>Eukaryota</taxon>
        <taxon>Metazoa</taxon>
        <taxon>Chordata</taxon>
        <taxon>Craniata</taxon>
        <taxon>Vertebrata</taxon>
        <taxon>Euteleostomi</taxon>
        <taxon>Actinopterygii</taxon>
        <taxon>Polypteriformes</taxon>
        <taxon>Polypteridae</taxon>
        <taxon>Polypterus</taxon>
    </lineage>
</organism>
<evidence type="ECO:0000313" key="14">
    <source>
        <dbReference type="Proteomes" id="UP000886611"/>
    </source>
</evidence>
<evidence type="ECO:0000259" key="12">
    <source>
        <dbReference type="Pfam" id="PF07562"/>
    </source>
</evidence>
<keyword evidence="5" id="KW-1133">Transmembrane helix</keyword>
<evidence type="ECO:0000256" key="7">
    <source>
        <dbReference type="ARBA" id="ARBA00023136"/>
    </source>
</evidence>
<evidence type="ECO:0000256" key="9">
    <source>
        <dbReference type="ARBA" id="ARBA00023180"/>
    </source>
</evidence>
<evidence type="ECO:0000259" key="11">
    <source>
        <dbReference type="Pfam" id="PF01094"/>
    </source>
</evidence>
<gene>
    <name evidence="13" type="primary">Vmn2r1_6</name>
    <name evidence="13" type="ORF">GTO96_0000781</name>
</gene>
<evidence type="ECO:0000256" key="1">
    <source>
        <dbReference type="ARBA" id="ARBA00004651"/>
    </source>
</evidence>
<dbReference type="InterPro" id="IPR000337">
    <property type="entry name" value="GPCR_3"/>
</dbReference>
<dbReference type="Gene3D" id="3.40.50.2300">
    <property type="match status" value="6"/>
</dbReference>
<keyword evidence="2" id="KW-1003">Cell membrane</keyword>
<keyword evidence="9" id="KW-0325">Glycoprotein</keyword>
<comment type="subcellular location">
    <subcellularLocation>
        <location evidence="1">Cell membrane</location>
        <topology evidence="1">Multi-pass membrane protein</topology>
    </subcellularLocation>
</comment>
<feature type="domain" description="Receptor ligand binding region" evidence="11">
    <location>
        <begin position="435"/>
        <end position="816"/>
    </location>
</feature>
<dbReference type="PRINTS" id="PR00592">
    <property type="entry name" value="CASENSINGR"/>
</dbReference>
<evidence type="ECO:0000256" key="5">
    <source>
        <dbReference type="ARBA" id="ARBA00022989"/>
    </source>
</evidence>
<evidence type="ECO:0000256" key="3">
    <source>
        <dbReference type="ARBA" id="ARBA00022692"/>
    </source>
</evidence>
<dbReference type="SUPFAM" id="SSF53822">
    <property type="entry name" value="Periplasmic binding protein-like I"/>
    <property type="match status" value="3"/>
</dbReference>
<dbReference type="EMBL" id="JAATIS010004040">
    <property type="protein sequence ID" value="KAG2462930.1"/>
    <property type="molecule type" value="Genomic_DNA"/>
</dbReference>
<dbReference type="Pfam" id="PF07562">
    <property type="entry name" value="NCD3G"/>
    <property type="match status" value="1"/>
</dbReference>
<dbReference type="InterPro" id="IPR011500">
    <property type="entry name" value="GPCR_3_9-Cys_dom"/>
</dbReference>
<evidence type="ECO:0000256" key="10">
    <source>
        <dbReference type="ARBA" id="ARBA00023224"/>
    </source>
</evidence>
<protein>
    <submittedName>
        <fullName evidence="13">V2R1 protein</fullName>
    </submittedName>
</protein>
<dbReference type="InterPro" id="IPR001828">
    <property type="entry name" value="ANF_lig-bd_rcpt"/>
</dbReference>
<evidence type="ECO:0000313" key="13">
    <source>
        <dbReference type="EMBL" id="KAG2462930.1"/>
    </source>
</evidence>
<keyword evidence="8" id="KW-0675">Receptor</keyword>
<keyword evidence="10" id="KW-0807">Transducer</keyword>